<comment type="caution">
    <text evidence="1">The sequence shown here is derived from an EMBL/GenBank/DDBJ whole genome shotgun (WGS) entry which is preliminary data.</text>
</comment>
<accession>A0AA87YY78</accession>
<name>A0AA87YY78_FICCA</name>
<keyword evidence="2" id="KW-1185">Reference proteome</keyword>
<evidence type="ECO:0000313" key="2">
    <source>
        <dbReference type="Proteomes" id="UP001187192"/>
    </source>
</evidence>
<gene>
    <name evidence="1" type="ORF">TIFTF001_047800</name>
</gene>
<dbReference type="EMBL" id="BTGU01005634">
    <property type="protein sequence ID" value="GMN26354.1"/>
    <property type="molecule type" value="Genomic_DNA"/>
</dbReference>
<reference evidence="1" key="1">
    <citation type="submission" date="2023-07" db="EMBL/GenBank/DDBJ databases">
        <title>draft genome sequence of fig (Ficus carica).</title>
        <authorList>
            <person name="Takahashi T."/>
            <person name="Nishimura K."/>
        </authorList>
    </citation>
    <scope>NUCLEOTIDE SEQUENCE</scope>
</reference>
<sequence length="9" mass="1050">MQSMRANRG</sequence>
<protein>
    <submittedName>
        <fullName evidence="1">Uncharacterized protein</fullName>
    </submittedName>
</protein>
<dbReference type="Proteomes" id="UP001187192">
    <property type="component" value="Unassembled WGS sequence"/>
</dbReference>
<organism evidence="1 2">
    <name type="scientific">Ficus carica</name>
    <name type="common">Common fig</name>
    <dbReference type="NCBI Taxonomy" id="3494"/>
    <lineage>
        <taxon>Eukaryota</taxon>
        <taxon>Viridiplantae</taxon>
        <taxon>Streptophyta</taxon>
        <taxon>Embryophyta</taxon>
        <taxon>Tracheophyta</taxon>
        <taxon>Spermatophyta</taxon>
        <taxon>Magnoliopsida</taxon>
        <taxon>eudicotyledons</taxon>
        <taxon>Gunneridae</taxon>
        <taxon>Pentapetalae</taxon>
        <taxon>rosids</taxon>
        <taxon>fabids</taxon>
        <taxon>Rosales</taxon>
        <taxon>Moraceae</taxon>
        <taxon>Ficeae</taxon>
        <taxon>Ficus</taxon>
    </lineage>
</organism>
<proteinExistence type="predicted"/>
<evidence type="ECO:0000313" key="1">
    <source>
        <dbReference type="EMBL" id="GMN26354.1"/>
    </source>
</evidence>